<dbReference type="EMBL" id="SAIY01000005">
    <property type="protein sequence ID" value="NGM14253.1"/>
    <property type="molecule type" value="Genomic_DNA"/>
</dbReference>
<dbReference type="AlphaFoldDB" id="A0A6M1L7P3"/>
<evidence type="ECO:0000313" key="4">
    <source>
        <dbReference type="Proteomes" id="UP000478148"/>
    </source>
</evidence>
<dbReference type="RefSeq" id="WP_164448144.1">
    <property type="nucleotide sequence ID" value="NZ_SAIY01000005.1"/>
</dbReference>
<feature type="transmembrane region" description="Helical" evidence="2">
    <location>
        <begin position="344"/>
        <end position="361"/>
    </location>
</feature>
<evidence type="ECO:0008006" key="5">
    <source>
        <dbReference type="Google" id="ProtNLM"/>
    </source>
</evidence>
<reference evidence="3 4" key="1">
    <citation type="submission" date="2020-02" db="EMBL/GenBank/DDBJ databases">
        <title>Draft Genome Sequence of Verrucosispora sp. Strain CWR15, Isolated from Gulf of Mexico Sponge.</title>
        <authorList>
            <person name="Kennedy S.J."/>
            <person name="Cella E."/>
            <person name="Azarian T."/>
            <person name="Baker B.J."/>
            <person name="Shaw L.N."/>
        </authorList>
    </citation>
    <scope>NUCLEOTIDE SEQUENCE [LARGE SCALE GENOMIC DNA]</scope>
    <source>
        <strain evidence="3 4">CWR15</strain>
    </source>
</reference>
<evidence type="ECO:0000256" key="2">
    <source>
        <dbReference type="SAM" id="Phobius"/>
    </source>
</evidence>
<keyword evidence="2" id="KW-1133">Transmembrane helix</keyword>
<keyword evidence="2" id="KW-0812">Transmembrane</keyword>
<evidence type="ECO:0000313" key="3">
    <source>
        <dbReference type="EMBL" id="NGM14253.1"/>
    </source>
</evidence>
<feature type="region of interest" description="Disordered" evidence="1">
    <location>
        <begin position="305"/>
        <end position="340"/>
    </location>
</feature>
<proteinExistence type="predicted"/>
<name>A0A6M1L7P3_9ACTN</name>
<sequence length="373" mass="39706">MPETGPRHELVKNRWLLSLAVVVTAGAAAWAWQLAATGFSPSPRLTDRGVIAVALDARQTNVTAPVQVDVAYSPGTGKADTTSLSLVLQHEFDAVPEAAPPTAVIVLFCGELATGIDMVNRFDQPVKWEPVQPKSENGDYWSMLGGSMSRCVYTHVSLDSGGVGLRQEVLSGVSRITCTRASGPRLLYVLPGLTTLPPASAGDIAFRPLPPKSRATIGLYNQPDDFNAQTASPQLPDAGILRWTRELPGGAGPLSYRLRGELLDTAALQQRDLFMAGALAGVAGGGIMLVLEATVQLLLNRSRKRAANPQAMAPPSQSQDRTEAPVPIAPPAAAPPRRCRDRSVSIAVTAAVGTTAALILLRRRRNRRLRARP</sequence>
<accession>A0A6M1L7P3</accession>
<keyword evidence="2" id="KW-0472">Membrane</keyword>
<keyword evidence="4" id="KW-1185">Reference proteome</keyword>
<dbReference type="Proteomes" id="UP000478148">
    <property type="component" value="Unassembled WGS sequence"/>
</dbReference>
<organism evidence="3 4">
    <name type="scientific">Verrucosispora sioxanthis</name>
    <dbReference type="NCBI Taxonomy" id="2499994"/>
    <lineage>
        <taxon>Bacteria</taxon>
        <taxon>Bacillati</taxon>
        <taxon>Actinomycetota</taxon>
        <taxon>Actinomycetes</taxon>
        <taxon>Micromonosporales</taxon>
        <taxon>Micromonosporaceae</taxon>
        <taxon>Micromonospora</taxon>
    </lineage>
</organism>
<comment type="caution">
    <text evidence="3">The sequence shown here is derived from an EMBL/GenBank/DDBJ whole genome shotgun (WGS) entry which is preliminary data.</text>
</comment>
<evidence type="ECO:0000256" key="1">
    <source>
        <dbReference type="SAM" id="MobiDB-lite"/>
    </source>
</evidence>
<protein>
    <recommendedName>
        <fullName evidence="5">DUF2330 domain-containing protein</fullName>
    </recommendedName>
</protein>
<gene>
    <name evidence="3" type="ORF">ENC19_17030</name>
</gene>